<dbReference type="PROSITE" id="PS00211">
    <property type="entry name" value="ABC_TRANSPORTER_1"/>
    <property type="match status" value="2"/>
</dbReference>
<evidence type="ECO:0000259" key="4">
    <source>
        <dbReference type="PROSITE" id="PS50893"/>
    </source>
</evidence>
<dbReference type="InterPro" id="IPR017871">
    <property type="entry name" value="ABC_transporter-like_CS"/>
</dbReference>
<dbReference type="GO" id="GO:0019700">
    <property type="term" value="P:organic phosphonate catabolic process"/>
    <property type="evidence" value="ECO:0007669"/>
    <property type="project" value="TreeGrafter"/>
</dbReference>
<protein>
    <submittedName>
        <fullName evidence="5">Methyl-coenzyme M reductase, component A2</fullName>
    </submittedName>
</protein>
<dbReference type="SMART" id="SM00382">
    <property type="entry name" value="AAA"/>
    <property type="match status" value="2"/>
</dbReference>
<keyword evidence="2" id="KW-0067">ATP-binding</keyword>
<dbReference type="Proteomes" id="UP000191661">
    <property type="component" value="Unassembled WGS sequence"/>
</dbReference>
<dbReference type="OrthoDB" id="97750at2157"/>
<accession>A0A1V6N038</accession>
<proteinExistence type="predicted"/>
<feature type="compositionally biased region" description="Basic and acidic residues" evidence="3">
    <location>
        <begin position="336"/>
        <end position="366"/>
    </location>
</feature>
<keyword evidence="1" id="KW-0547">Nucleotide-binding</keyword>
<dbReference type="AlphaFoldDB" id="A0A1V6N038"/>
<organism evidence="5 6">
    <name type="scientific">Methanobrevibacter arboriphilus JCM 13429 = DSM 1125</name>
    <dbReference type="NCBI Taxonomy" id="1300164"/>
    <lineage>
        <taxon>Archaea</taxon>
        <taxon>Methanobacteriati</taxon>
        <taxon>Methanobacteriota</taxon>
        <taxon>Methanomada group</taxon>
        <taxon>Methanobacteria</taxon>
        <taxon>Methanobacteriales</taxon>
        <taxon>Methanobacteriaceae</taxon>
        <taxon>Methanobrevibacter</taxon>
    </lineage>
</organism>
<dbReference type="PROSITE" id="PS50893">
    <property type="entry name" value="ABC_TRANSPORTER_2"/>
    <property type="match status" value="2"/>
</dbReference>
<evidence type="ECO:0000256" key="3">
    <source>
        <dbReference type="SAM" id="MobiDB-lite"/>
    </source>
</evidence>
<evidence type="ECO:0000313" key="5">
    <source>
        <dbReference type="EMBL" id="OQD58080.1"/>
    </source>
</evidence>
<comment type="caution">
    <text evidence="5">The sequence shown here is derived from an EMBL/GenBank/DDBJ whole genome shotgun (WGS) entry which is preliminary data.</text>
</comment>
<sequence length="607" mass="68686">MIKLENISKSYKLDNGEEVSALKNINLEVEDGEILGIIGMSGSGKTSLLRILRGVEKFDSGKITLDDIEVSFDSSQYYYNKLRKDTAIHLQRSFGLWPETTINNVIRKLYGAKYGDEGSTDFEFAYDQFGDEAREILKVVGLEEKADHFAPVLSGGEKQRLVMARQLAKKPKVLLLDEPATMACPRTKQAILDSIKRINKELGVTVVLVSHLPEVHRYLANRVILLEDGKIKEEGCPKDVTDDFLDELDTEIAIDPTVDDETIIKVNNLEKRFFLLKGGNVLDIEDINLEIKKRDILTILGPSGAGKTILLRMLAGLDFPEKGEVLYRLGSEDSNDNYKDNNSKDNNYKDNNSEDKNDVDNKYTDKNDEDIDEGVWVDLDDPGINRMKVRRKIGFMYQEFALQHHSTIKDQLATKLGFKNEFVVDEARKKAKELELGDELLDALYQLTDLPENEAKSRLEQIGLLPDILDDLFPKFPEKAVKEEIKPIFDALDLPLEILNRKSYELSGGQKVRAMLALALSSKPETLLLDEPFGDLDPITLRIVANSIKKINKEFKTTIIMVSHNIDFIKELSKRAIFMDNGKIIDDGNPIKLVDDFVDFCKADYLS</sequence>
<reference evidence="5 6" key="1">
    <citation type="submission" date="2014-12" db="EMBL/GenBank/DDBJ databases">
        <title>Genome sequence of Methanobrevibacter arboriphilicus DH1, DSM1125.</title>
        <authorList>
            <person name="Poehlein A."/>
            <person name="Thauer R.K."/>
            <person name="Seedorf H."/>
            <person name="Daniel R."/>
        </authorList>
    </citation>
    <scope>NUCLEOTIDE SEQUENCE [LARGE SCALE GENOMIC DNA]</scope>
    <source>
        <strain evidence="5 6">DH1</strain>
    </source>
</reference>
<gene>
    <name evidence="5" type="ORF">MBBAR_29c00310</name>
</gene>
<evidence type="ECO:0000256" key="2">
    <source>
        <dbReference type="ARBA" id="ARBA00022840"/>
    </source>
</evidence>
<keyword evidence="6" id="KW-1185">Reference proteome</keyword>
<dbReference type="RefSeq" id="WP_080461059.1">
    <property type="nucleotide sequence ID" value="NZ_JXMW01000029.1"/>
</dbReference>
<feature type="domain" description="ABC transporter" evidence="4">
    <location>
        <begin position="264"/>
        <end position="606"/>
    </location>
</feature>
<dbReference type="Gene3D" id="3.40.50.300">
    <property type="entry name" value="P-loop containing nucleotide triphosphate hydrolases"/>
    <property type="match status" value="2"/>
</dbReference>
<dbReference type="InterPro" id="IPR003593">
    <property type="entry name" value="AAA+_ATPase"/>
</dbReference>
<evidence type="ECO:0000256" key="1">
    <source>
        <dbReference type="ARBA" id="ARBA00022741"/>
    </source>
</evidence>
<dbReference type="Pfam" id="PF00005">
    <property type="entry name" value="ABC_tran"/>
    <property type="match status" value="2"/>
</dbReference>
<dbReference type="InterPro" id="IPR003439">
    <property type="entry name" value="ABC_transporter-like_ATP-bd"/>
</dbReference>
<dbReference type="GO" id="GO:0016887">
    <property type="term" value="F:ATP hydrolysis activity"/>
    <property type="evidence" value="ECO:0007669"/>
    <property type="project" value="InterPro"/>
</dbReference>
<feature type="domain" description="ABC transporter" evidence="4">
    <location>
        <begin position="2"/>
        <end position="253"/>
    </location>
</feature>
<dbReference type="PANTHER" id="PTHR42764">
    <property type="entry name" value="PHOSPHONATES UTILIZATION ATP-BINDING PROTEIN PHNK-RELATED"/>
    <property type="match status" value="1"/>
</dbReference>
<name>A0A1V6N038_METAZ</name>
<dbReference type="EMBL" id="JXMW01000029">
    <property type="protein sequence ID" value="OQD58080.1"/>
    <property type="molecule type" value="Genomic_DNA"/>
</dbReference>
<dbReference type="PANTHER" id="PTHR42764:SF1">
    <property type="entry name" value="PHOSPHONATES UTILIZATION ATP-BINDING PROTEIN PHNK-RELATED"/>
    <property type="match status" value="1"/>
</dbReference>
<dbReference type="GO" id="GO:0005524">
    <property type="term" value="F:ATP binding"/>
    <property type="evidence" value="ECO:0007669"/>
    <property type="project" value="UniProtKB-KW"/>
</dbReference>
<dbReference type="InterPro" id="IPR027417">
    <property type="entry name" value="P-loop_NTPase"/>
</dbReference>
<feature type="region of interest" description="Disordered" evidence="3">
    <location>
        <begin position="330"/>
        <end position="366"/>
    </location>
</feature>
<evidence type="ECO:0000313" key="6">
    <source>
        <dbReference type="Proteomes" id="UP000191661"/>
    </source>
</evidence>
<dbReference type="SUPFAM" id="SSF52540">
    <property type="entry name" value="P-loop containing nucleoside triphosphate hydrolases"/>
    <property type="match status" value="2"/>
</dbReference>